<dbReference type="Gene3D" id="6.10.340.10">
    <property type="match status" value="1"/>
</dbReference>
<evidence type="ECO:0000313" key="4">
    <source>
        <dbReference type="EMBL" id="SDB05417.1"/>
    </source>
</evidence>
<dbReference type="SUPFAM" id="SSF81606">
    <property type="entry name" value="PP2C-like"/>
    <property type="match status" value="1"/>
</dbReference>
<dbReference type="InterPro" id="IPR052016">
    <property type="entry name" value="Bact_Sigma-Reg"/>
</dbReference>
<dbReference type="PANTHER" id="PTHR43156:SF2">
    <property type="entry name" value="STAGE II SPORULATION PROTEIN E"/>
    <property type="match status" value="1"/>
</dbReference>
<dbReference type="Gene3D" id="3.60.40.10">
    <property type="entry name" value="PPM-type phosphatase domain"/>
    <property type="match status" value="1"/>
</dbReference>
<reference evidence="4 5" key="1">
    <citation type="submission" date="2016-10" db="EMBL/GenBank/DDBJ databases">
        <authorList>
            <person name="de Groot N.N."/>
        </authorList>
    </citation>
    <scope>NUCLEOTIDE SEQUENCE [LARGE SCALE GENOMIC DNA]</scope>
    <source>
        <strain evidence="4 5">DSM 3217</strain>
    </source>
</reference>
<proteinExistence type="predicted"/>
<evidence type="ECO:0000313" key="5">
    <source>
        <dbReference type="Proteomes" id="UP000199228"/>
    </source>
</evidence>
<dbReference type="GO" id="GO:0016791">
    <property type="term" value="F:phosphatase activity"/>
    <property type="evidence" value="ECO:0007669"/>
    <property type="project" value="TreeGrafter"/>
</dbReference>
<feature type="domain" description="PPM-type phosphatase" evidence="3">
    <location>
        <begin position="339"/>
        <end position="556"/>
    </location>
</feature>
<evidence type="ECO:0000256" key="2">
    <source>
        <dbReference type="SAM" id="Phobius"/>
    </source>
</evidence>
<keyword evidence="1" id="KW-0378">Hydrolase</keyword>
<keyword evidence="5" id="KW-1185">Reference proteome</keyword>
<keyword evidence="2" id="KW-0472">Membrane</keyword>
<protein>
    <submittedName>
        <fullName evidence="4">Stage II sporulation protein E (SpoIIE)</fullName>
    </submittedName>
</protein>
<gene>
    <name evidence="4" type="ORF">SAMN02910417_00352</name>
</gene>
<dbReference type="Proteomes" id="UP000199228">
    <property type="component" value="Unassembled WGS sequence"/>
</dbReference>
<dbReference type="InterPro" id="IPR001932">
    <property type="entry name" value="PPM-type_phosphatase-like_dom"/>
</dbReference>
<feature type="transmembrane region" description="Helical" evidence="2">
    <location>
        <begin position="12"/>
        <end position="31"/>
    </location>
</feature>
<dbReference type="SMART" id="SM00331">
    <property type="entry name" value="PP2C_SIG"/>
    <property type="match status" value="1"/>
</dbReference>
<dbReference type="EMBL" id="FMXR01000005">
    <property type="protein sequence ID" value="SDB05417.1"/>
    <property type="molecule type" value="Genomic_DNA"/>
</dbReference>
<evidence type="ECO:0000259" key="3">
    <source>
        <dbReference type="SMART" id="SM00331"/>
    </source>
</evidence>
<feature type="transmembrane region" description="Helical" evidence="2">
    <location>
        <begin position="224"/>
        <end position="243"/>
    </location>
</feature>
<keyword evidence="2" id="KW-1133">Transmembrane helix</keyword>
<dbReference type="PANTHER" id="PTHR43156">
    <property type="entry name" value="STAGE II SPORULATION PROTEIN E-RELATED"/>
    <property type="match status" value="1"/>
</dbReference>
<dbReference type="Pfam" id="PF07228">
    <property type="entry name" value="SpoIIE"/>
    <property type="match status" value="1"/>
</dbReference>
<accession>A0A1G6AAE6</accession>
<dbReference type="InterPro" id="IPR036457">
    <property type="entry name" value="PPM-type-like_dom_sf"/>
</dbReference>
<dbReference type="RefSeq" id="WP_090171611.1">
    <property type="nucleotide sequence ID" value="NZ_FMXR01000005.1"/>
</dbReference>
<name>A0A1G6AAE6_EUBOX</name>
<keyword evidence="2" id="KW-0812">Transmembrane</keyword>
<dbReference type="STRING" id="1732.SAMN02910417_00352"/>
<sequence length="563" mass="63019">MNAKRSLARRFILSFVIVGAIICFITAYIGIEGEWSSMGQQYYDMAYYVADVAASEIADEITAEELKEYAQAAIEGDADTIATIENSQAYQNVKKRLNTLRENMQLTDVYVTIYSAENLRAYSQGDDSWKPLVYIFDNYVTEDKSFQLGDCSAMNPDNIELFAEVVETEQNQDDYIISNGDFGYNMSALKPILTEDGQLAAVIGVEVPMLRIEGAVKSFVKHTILVISIVVVIVIILYLIFMYRGIVIPINLMSKEVKRFGDTGIPADGENDYLSQIKTKDEMQLLAGYVVKMEKDLVAYVENIKRVTAEKERIGAELNVATQIQASQLPNIFPAFPDRKEFELYASMDPAKEVGGDFYDFFMLDQDHIALVIADVSGKGVPAALFMMISMVLIRTRAQMGGDTSSILEQVNNQICETNEQGMFVTVWLAIVDLKTGHVVESNAGHEHPAIKKKDGDFELVITKHSPAVATIEGMRYRQNEYDLEPGDRIFVYTDGVPEATDANNEMFGTERMLEVLNRSKEADGKELLHNVRQAVDEFVGEAPQFDDLTMLTFKYNGSDETA</sequence>
<dbReference type="AlphaFoldDB" id="A0A1G6AAE6"/>
<organism evidence="4 5">
    <name type="scientific">Eubacterium oxidoreducens</name>
    <dbReference type="NCBI Taxonomy" id="1732"/>
    <lineage>
        <taxon>Bacteria</taxon>
        <taxon>Bacillati</taxon>
        <taxon>Bacillota</taxon>
        <taxon>Clostridia</taxon>
        <taxon>Eubacteriales</taxon>
        <taxon>Eubacteriaceae</taxon>
        <taxon>Eubacterium</taxon>
    </lineage>
</organism>
<evidence type="ECO:0000256" key="1">
    <source>
        <dbReference type="ARBA" id="ARBA00022801"/>
    </source>
</evidence>
<dbReference type="OrthoDB" id="9763484at2"/>